<dbReference type="EMBL" id="UYYB01017849">
    <property type="protein sequence ID" value="VDM70848.1"/>
    <property type="molecule type" value="Genomic_DNA"/>
</dbReference>
<keyword evidence="3" id="KW-1133">Transmembrane helix</keyword>
<accession>A0A3P7KTM8</accession>
<feature type="non-terminal residue" evidence="4">
    <location>
        <position position="1"/>
    </location>
</feature>
<dbReference type="PANTHER" id="PTHR15615:SF108">
    <property type="entry name" value="PROTEIN CNPPD1"/>
    <property type="match status" value="1"/>
</dbReference>
<protein>
    <recommendedName>
        <fullName evidence="2">Protein CNPPD1</fullName>
    </recommendedName>
</protein>
<organism evidence="4 5">
    <name type="scientific">Strongylus vulgaris</name>
    <name type="common">Blood worm</name>
    <dbReference type="NCBI Taxonomy" id="40348"/>
    <lineage>
        <taxon>Eukaryota</taxon>
        <taxon>Metazoa</taxon>
        <taxon>Ecdysozoa</taxon>
        <taxon>Nematoda</taxon>
        <taxon>Chromadorea</taxon>
        <taxon>Rhabditida</taxon>
        <taxon>Rhabditina</taxon>
        <taxon>Rhabditomorpha</taxon>
        <taxon>Strongyloidea</taxon>
        <taxon>Strongylidae</taxon>
        <taxon>Strongylus</taxon>
    </lineage>
</organism>
<dbReference type="GO" id="GO:0005634">
    <property type="term" value="C:nucleus"/>
    <property type="evidence" value="ECO:0007669"/>
    <property type="project" value="TreeGrafter"/>
</dbReference>
<evidence type="ECO:0000313" key="5">
    <source>
        <dbReference type="Proteomes" id="UP000270094"/>
    </source>
</evidence>
<keyword evidence="5" id="KW-1185">Reference proteome</keyword>
<feature type="transmembrane region" description="Helical" evidence="3">
    <location>
        <begin position="154"/>
        <end position="179"/>
    </location>
</feature>
<dbReference type="GO" id="GO:0019901">
    <property type="term" value="F:protein kinase binding"/>
    <property type="evidence" value="ECO:0007669"/>
    <property type="project" value="InterPro"/>
</dbReference>
<dbReference type="CDD" id="cd20557">
    <property type="entry name" value="CYCLIN_ScPCL1-like"/>
    <property type="match status" value="1"/>
</dbReference>
<dbReference type="InterPro" id="IPR013922">
    <property type="entry name" value="Cyclin_PHO80-like"/>
</dbReference>
<dbReference type="GO" id="GO:0000307">
    <property type="term" value="C:cyclin-dependent protein kinase holoenzyme complex"/>
    <property type="evidence" value="ECO:0007669"/>
    <property type="project" value="TreeGrafter"/>
</dbReference>
<name>A0A3P7KTM8_STRVU</name>
<reference evidence="4 5" key="1">
    <citation type="submission" date="2018-11" db="EMBL/GenBank/DDBJ databases">
        <authorList>
            <consortium name="Pathogen Informatics"/>
        </authorList>
    </citation>
    <scope>NUCLEOTIDE SEQUENCE [LARGE SCALE GENOMIC DNA]</scope>
</reference>
<dbReference type="AlphaFoldDB" id="A0A3P7KTM8"/>
<dbReference type="Gene3D" id="1.10.472.10">
    <property type="entry name" value="Cyclin-like"/>
    <property type="match status" value="1"/>
</dbReference>
<dbReference type="GO" id="GO:0016538">
    <property type="term" value="F:cyclin-dependent protein serine/threonine kinase regulator activity"/>
    <property type="evidence" value="ECO:0007669"/>
    <property type="project" value="TreeGrafter"/>
</dbReference>
<dbReference type="Proteomes" id="UP000270094">
    <property type="component" value="Unassembled WGS sequence"/>
</dbReference>
<evidence type="ECO:0000313" key="4">
    <source>
        <dbReference type="EMBL" id="VDM70848.1"/>
    </source>
</evidence>
<dbReference type="OrthoDB" id="244495at2759"/>
<dbReference type="PANTHER" id="PTHR15615">
    <property type="match status" value="1"/>
</dbReference>
<proteinExistence type="inferred from homology"/>
<gene>
    <name evidence="4" type="ORF">SVUK_LOCUS5846</name>
</gene>
<keyword evidence="3" id="KW-0812">Transmembrane</keyword>
<comment type="similarity">
    <text evidence="1">Belongs to the CNPPD1 family.</text>
</comment>
<keyword evidence="3" id="KW-0472">Membrane</keyword>
<evidence type="ECO:0000256" key="3">
    <source>
        <dbReference type="SAM" id="Phobius"/>
    </source>
</evidence>
<sequence>GTTIYFLKVWFESSDPTDLYLPALVLASKFLHDSDTYDRASNSDWAEAANISNQHLNQLEWEFVQKMVSRISYSVFVALSRCIQFLYPSARARFISFNPFYQFQNWNVMVDEAEFERWLSFFESWVANDFVAKNGFCTYNELLQLSSSFPLIPLLQAIISFIGLMTAVYTVSIMSLLAVPSALSSLETTFVENHTIAALPSIAFLPEDSKKSRIPFIPQNDNTDEFDTDSLMYLIDGNSSVVECNGNLDDPDCIVHKFDRFSNSCLSFIGFSFTDYSVHPFVHMVS</sequence>
<evidence type="ECO:0000256" key="2">
    <source>
        <dbReference type="ARBA" id="ARBA00040808"/>
    </source>
</evidence>
<evidence type="ECO:0000256" key="1">
    <source>
        <dbReference type="ARBA" id="ARBA00038508"/>
    </source>
</evidence>